<reference evidence="1" key="1">
    <citation type="submission" date="2016-06" db="UniProtKB">
        <authorList>
            <consortium name="WormBaseParasite"/>
        </authorList>
    </citation>
    <scope>IDENTIFICATION</scope>
</reference>
<sequence>LPPYQGETIPNIQDESDRGVALWRPISETFSDDLKNFLAIAIERHG</sequence>
<evidence type="ECO:0000313" key="1">
    <source>
        <dbReference type="WBParaSite" id="ECPE_0000135401-mRNA-1"/>
    </source>
</evidence>
<organism evidence="1">
    <name type="scientific">Echinostoma caproni</name>
    <dbReference type="NCBI Taxonomy" id="27848"/>
    <lineage>
        <taxon>Eukaryota</taxon>
        <taxon>Metazoa</taxon>
        <taxon>Spiralia</taxon>
        <taxon>Lophotrochozoa</taxon>
        <taxon>Platyhelminthes</taxon>
        <taxon>Trematoda</taxon>
        <taxon>Digenea</taxon>
        <taxon>Plagiorchiida</taxon>
        <taxon>Echinostomata</taxon>
        <taxon>Echinostomatoidea</taxon>
        <taxon>Echinostomatidae</taxon>
        <taxon>Echinostoma</taxon>
    </lineage>
</organism>
<accession>A0A183A319</accession>
<protein>
    <submittedName>
        <fullName evidence="1">LysR family transcriptional regulator</fullName>
    </submittedName>
</protein>
<dbReference type="WBParaSite" id="ECPE_0000135401-mRNA-1">
    <property type="protein sequence ID" value="ECPE_0000135401-mRNA-1"/>
    <property type="gene ID" value="ECPE_0000135401"/>
</dbReference>
<proteinExistence type="predicted"/>
<dbReference type="AlphaFoldDB" id="A0A183A319"/>
<name>A0A183A319_9TREM</name>